<evidence type="ECO:0000256" key="6">
    <source>
        <dbReference type="SAM" id="Phobius"/>
    </source>
</evidence>
<evidence type="ECO:0000313" key="8">
    <source>
        <dbReference type="EMBL" id="GGO54950.1"/>
    </source>
</evidence>
<dbReference type="InterPro" id="IPR011701">
    <property type="entry name" value="MFS"/>
</dbReference>
<evidence type="ECO:0000256" key="3">
    <source>
        <dbReference type="ARBA" id="ARBA00022692"/>
    </source>
</evidence>
<dbReference type="PANTHER" id="PTHR43124">
    <property type="entry name" value="PURINE EFFLUX PUMP PBUE"/>
    <property type="match status" value="1"/>
</dbReference>
<comment type="subcellular location">
    <subcellularLocation>
        <location evidence="1">Cell membrane</location>
        <topology evidence="1">Multi-pass membrane protein</topology>
    </subcellularLocation>
</comment>
<feature type="transmembrane region" description="Helical" evidence="6">
    <location>
        <begin position="95"/>
        <end position="118"/>
    </location>
</feature>
<dbReference type="PANTHER" id="PTHR43124:SF3">
    <property type="entry name" value="CHLORAMPHENICOL EFFLUX PUMP RV0191"/>
    <property type="match status" value="1"/>
</dbReference>
<evidence type="ECO:0000256" key="5">
    <source>
        <dbReference type="ARBA" id="ARBA00023136"/>
    </source>
</evidence>
<dbReference type="SUPFAM" id="SSF103473">
    <property type="entry name" value="MFS general substrate transporter"/>
    <property type="match status" value="1"/>
</dbReference>
<dbReference type="Proteomes" id="UP000656881">
    <property type="component" value="Unassembled WGS sequence"/>
</dbReference>
<feature type="transmembrane region" description="Helical" evidence="6">
    <location>
        <begin position="228"/>
        <end position="247"/>
    </location>
</feature>
<gene>
    <name evidence="8" type="ORF">GCM10012286_65940</name>
</gene>
<dbReference type="InterPro" id="IPR036259">
    <property type="entry name" value="MFS_trans_sf"/>
</dbReference>
<keyword evidence="3 6" id="KW-0812">Transmembrane</keyword>
<feature type="transmembrane region" description="Helical" evidence="6">
    <location>
        <begin position="184"/>
        <end position="207"/>
    </location>
</feature>
<feature type="transmembrane region" description="Helical" evidence="6">
    <location>
        <begin position="378"/>
        <end position="397"/>
    </location>
</feature>
<evidence type="ECO:0000256" key="1">
    <source>
        <dbReference type="ARBA" id="ARBA00004651"/>
    </source>
</evidence>
<feature type="transmembrane region" description="Helical" evidence="6">
    <location>
        <begin position="124"/>
        <end position="141"/>
    </location>
</feature>
<dbReference type="InterPro" id="IPR020846">
    <property type="entry name" value="MFS_dom"/>
</dbReference>
<protein>
    <submittedName>
        <fullName evidence="8">MFS transporter</fullName>
    </submittedName>
</protein>
<feature type="transmembrane region" description="Helical" evidence="6">
    <location>
        <begin position="351"/>
        <end position="372"/>
    </location>
</feature>
<feature type="transmembrane region" description="Helical" evidence="6">
    <location>
        <begin position="24"/>
        <end position="51"/>
    </location>
</feature>
<sequence>MPQASTTTPAAEHAQARPTTRSQLLSWLAVASVTAGLFVIVTVEILPIGLLPEIGHSFRVTDGTAGLTMTMPGFLAALSAPVVTTATARVDRRFMLCAFMALLVAANFLAAVAPAYWLVLVSRVLVGVTIGGFWSIGAGLAGRLVPPESVGRATAVIFSAVPLGSVLGVPAGTFVGDVAGWRTAFVALGVLSVGVWVAMLVVIPPLPPEEALRGSVLRGALRGVGTRWALLVTVLVVLAHFGAYTYVTPFLRQVTDVGPGLVTVFLLVYGAAGIAGNFLGGAAVVRRPRAAFAVAAGLIAVATLLLPVLGTRPVGAVVLLVVWGIAYGAVPVCSQAWFAAAVPRSPEAASVLFTASFQATLSLGALAGGVLVDGASPSAVMVLAGLTAVLAVAAVGLRGRTG</sequence>
<reference evidence="9" key="1">
    <citation type="journal article" date="2019" name="Int. J. Syst. Evol. Microbiol.">
        <title>The Global Catalogue of Microorganisms (GCM) 10K type strain sequencing project: providing services to taxonomists for standard genome sequencing and annotation.</title>
        <authorList>
            <consortium name="The Broad Institute Genomics Platform"/>
            <consortium name="The Broad Institute Genome Sequencing Center for Infectious Disease"/>
            <person name="Wu L."/>
            <person name="Ma J."/>
        </authorList>
    </citation>
    <scope>NUCLEOTIDE SEQUENCE [LARGE SCALE GENOMIC DNA]</scope>
    <source>
        <strain evidence="9">CGMCC 4.7349</strain>
    </source>
</reference>
<feature type="transmembrane region" description="Helical" evidence="6">
    <location>
        <begin position="63"/>
        <end position="83"/>
    </location>
</feature>
<keyword evidence="4 6" id="KW-1133">Transmembrane helix</keyword>
<evidence type="ECO:0000256" key="4">
    <source>
        <dbReference type="ARBA" id="ARBA00022989"/>
    </source>
</evidence>
<dbReference type="CDD" id="cd17324">
    <property type="entry name" value="MFS_NepI_like"/>
    <property type="match status" value="1"/>
</dbReference>
<dbReference type="PROSITE" id="PS50850">
    <property type="entry name" value="MFS"/>
    <property type="match status" value="1"/>
</dbReference>
<keyword evidence="9" id="KW-1185">Reference proteome</keyword>
<evidence type="ECO:0000259" key="7">
    <source>
        <dbReference type="PROSITE" id="PS50850"/>
    </source>
</evidence>
<accession>A0ABQ2MMZ2</accession>
<feature type="domain" description="Major facilitator superfamily (MFS) profile" evidence="7">
    <location>
        <begin position="28"/>
        <end position="402"/>
    </location>
</feature>
<keyword evidence="5 6" id="KW-0472">Membrane</keyword>
<evidence type="ECO:0000313" key="9">
    <source>
        <dbReference type="Proteomes" id="UP000656881"/>
    </source>
</evidence>
<keyword evidence="2" id="KW-1003">Cell membrane</keyword>
<feature type="transmembrane region" description="Helical" evidence="6">
    <location>
        <begin position="153"/>
        <end position="172"/>
    </location>
</feature>
<name>A0ABQ2MMZ2_9ACTN</name>
<evidence type="ECO:0000256" key="2">
    <source>
        <dbReference type="ARBA" id="ARBA00022475"/>
    </source>
</evidence>
<proteinExistence type="predicted"/>
<dbReference type="RefSeq" id="WP_164327151.1">
    <property type="nucleotide sequence ID" value="NZ_BMNG01000016.1"/>
</dbReference>
<dbReference type="Gene3D" id="1.20.1250.20">
    <property type="entry name" value="MFS general substrate transporter like domains"/>
    <property type="match status" value="1"/>
</dbReference>
<feature type="transmembrane region" description="Helical" evidence="6">
    <location>
        <begin position="259"/>
        <end position="279"/>
    </location>
</feature>
<dbReference type="EMBL" id="BMNG01000016">
    <property type="protein sequence ID" value="GGO54950.1"/>
    <property type="molecule type" value="Genomic_DNA"/>
</dbReference>
<comment type="caution">
    <text evidence="8">The sequence shown here is derived from an EMBL/GenBank/DDBJ whole genome shotgun (WGS) entry which is preliminary data.</text>
</comment>
<dbReference type="Pfam" id="PF07690">
    <property type="entry name" value="MFS_1"/>
    <property type="match status" value="1"/>
</dbReference>
<feature type="transmembrane region" description="Helical" evidence="6">
    <location>
        <begin position="291"/>
        <end position="310"/>
    </location>
</feature>
<organism evidence="8 9">
    <name type="scientific">Streptomyces lasiicapitis</name>
    <dbReference type="NCBI Taxonomy" id="1923961"/>
    <lineage>
        <taxon>Bacteria</taxon>
        <taxon>Bacillati</taxon>
        <taxon>Actinomycetota</taxon>
        <taxon>Actinomycetes</taxon>
        <taxon>Kitasatosporales</taxon>
        <taxon>Streptomycetaceae</taxon>
        <taxon>Streptomyces</taxon>
    </lineage>
</organism>
<dbReference type="InterPro" id="IPR050189">
    <property type="entry name" value="MFS_Efflux_Transporters"/>
</dbReference>
<feature type="transmembrane region" description="Helical" evidence="6">
    <location>
        <begin position="316"/>
        <end position="339"/>
    </location>
</feature>